<dbReference type="InterPro" id="IPR029063">
    <property type="entry name" value="SAM-dependent_MTases_sf"/>
</dbReference>
<comment type="caution">
    <text evidence="1">The sequence shown here is derived from an EMBL/GenBank/DDBJ whole genome shotgun (WGS) entry which is preliminary data.</text>
</comment>
<evidence type="ECO:0000313" key="1">
    <source>
        <dbReference type="EMBL" id="KAJ6425959.1"/>
    </source>
</evidence>
<organism evidence="1 2">
    <name type="scientific">Salix udensis</name>
    <dbReference type="NCBI Taxonomy" id="889485"/>
    <lineage>
        <taxon>Eukaryota</taxon>
        <taxon>Viridiplantae</taxon>
        <taxon>Streptophyta</taxon>
        <taxon>Embryophyta</taxon>
        <taxon>Tracheophyta</taxon>
        <taxon>Spermatophyta</taxon>
        <taxon>Magnoliopsida</taxon>
        <taxon>eudicotyledons</taxon>
        <taxon>Gunneridae</taxon>
        <taxon>Pentapetalae</taxon>
        <taxon>rosids</taxon>
        <taxon>fabids</taxon>
        <taxon>Malpighiales</taxon>
        <taxon>Salicaceae</taxon>
        <taxon>Saliceae</taxon>
        <taxon>Salix</taxon>
    </lineage>
</organism>
<dbReference type="PANTHER" id="PTHR45180:SF1">
    <property type="entry name" value="OS01G0307686 PROTEIN"/>
    <property type="match status" value="1"/>
</dbReference>
<reference evidence="1 2" key="1">
    <citation type="journal article" date="2023" name="Int. J. Mol. Sci.">
        <title>De Novo Assembly and Annotation of 11 Diverse Shrub Willow (Salix) Genomes Reveals Novel Gene Organization in Sex-Linked Regions.</title>
        <authorList>
            <person name="Hyden B."/>
            <person name="Feng K."/>
            <person name="Yates T.B."/>
            <person name="Jawdy S."/>
            <person name="Cereghino C."/>
            <person name="Smart L.B."/>
            <person name="Muchero W."/>
        </authorList>
    </citation>
    <scope>NUCLEOTIDE SEQUENCE [LARGE SCALE GENOMIC DNA]</scope>
    <source>
        <tissue evidence="1">Shoot tip</tissue>
    </source>
</reference>
<sequence length="103" mass="11043">MAELFVNQAKQYAETRPSYPQELFQFIASKTPTHDLVYDVGTGSGQAARSVEESKQKRKQGGEAYLAVRVFKDVLGDAGKGLDNWTIDGGVTGEDGGGGKFLG</sequence>
<dbReference type="Gene3D" id="3.40.50.150">
    <property type="entry name" value="Vaccinia Virus protein VP39"/>
    <property type="match status" value="1"/>
</dbReference>
<protein>
    <submittedName>
        <fullName evidence="1">Uncharacterized protein</fullName>
    </submittedName>
</protein>
<dbReference type="AlphaFoldDB" id="A0AAD6KP09"/>
<keyword evidence="2" id="KW-1185">Reference proteome</keyword>
<accession>A0AAD6KP09</accession>
<dbReference type="PANTHER" id="PTHR45180">
    <property type="entry name" value="OS01G0307686 PROTEIN"/>
    <property type="match status" value="1"/>
</dbReference>
<name>A0AAD6KP09_9ROSI</name>
<dbReference type="Proteomes" id="UP001162972">
    <property type="component" value="Chromosome 16"/>
</dbReference>
<dbReference type="EMBL" id="JAPFFJ010000006">
    <property type="protein sequence ID" value="KAJ6425959.1"/>
    <property type="molecule type" value="Genomic_DNA"/>
</dbReference>
<gene>
    <name evidence="1" type="ORF">OIU84_026522</name>
</gene>
<proteinExistence type="predicted"/>
<evidence type="ECO:0000313" key="2">
    <source>
        <dbReference type="Proteomes" id="UP001162972"/>
    </source>
</evidence>